<dbReference type="EMBL" id="BBNU01000030">
    <property type="protein sequence ID" value="GAL82462.1"/>
    <property type="molecule type" value="Genomic_DNA"/>
</dbReference>
<name>A0A090X759_9FLAO</name>
<evidence type="ECO:0000313" key="1">
    <source>
        <dbReference type="EMBL" id="GAL82462.1"/>
    </source>
</evidence>
<organism evidence="1 2">
    <name type="scientific">Algibacter lectus</name>
    <dbReference type="NCBI Taxonomy" id="221126"/>
    <lineage>
        <taxon>Bacteria</taxon>
        <taxon>Pseudomonadati</taxon>
        <taxon>Bacteroidota</taxon>
        <taxon>Flavobacteriia</taxon>
        <taxon>Flavobacteriales</taxon>
        <taxon>Flavobacteriaceae</taxon>
        <taxon>Algibacter</taxon>
    </lineage>
</organism>
<gene>
    <name evidence="1" type="ORF">JCM19274_4016</name>
</gene>
<sequence length="43" mass="4935">MNKFIFPVIAVILGVLIATITKNKKSWNMKLMLSFSGGLFYWL</sequence>
<protein>
    <submittedName>
        <fullName evidence="1">Uncharacterized protein</fullName>
    </submittedName>
</protein>
<dbReference type="Proteomes" id="UP000029643">
    <property type="component" value="Unassembled WGS sequence"/>
</dbReference>
<comment type="caution">
    <text evidence="1">The sequence shown here is derived from an EMBL/GenBank/DDBJ whole genome shotgun (WGS) entry which is preliminary data.</text>
</comment>
<evidence type="ECO:0000313" key="2">
    <source>
        <dbReference type="Proteomes" id="UP000029643"/>
    </source>
</evidence>
<accession>A0A090X759</accession>
<dbReference type="AlphaFoldDB" id="A0A090X759"/>
<proteinExistence type="predicted"/>
<reference evidence="1 2" key="1">
    <citation type="journal article" date="2014" name="Genome Announc.">
        <title>Draft Genome Sequences of Marine Flavobacterium Algibacter lectus Strains SS8 and NR4.</title>
        <authorList>
            <person name="Takatani N."/>
            <person name="Nakanishi M."/>
            <person name="Meirelles P."/>
            <person name="Mino S."/>
            <person name="Suda W."/>
            <person name="Oshima K."/>
            <person name="Hattori M."/>
            <person name="Ohkuma M."/>
            <person name="Hosokawa M."/>
            <person name="Miyashita K."/>
            <person name="Thompson F.L."/>
            <person name="Niwa A."/>
            <person name="Sawabe T."/>
            <person name="Sawabe T."/>
        </authorList>
    </citation>
    <scope>NUCLEOTIDE SEQUENCE [LARGE SCALE GENOMIC DNA]</scope>
    <source>
        <strain evidence="2">JCM19274</strain>
    </source>
</reference>